<dbReference type="CDD" id="cd07709">
    <property type="entry name" value="flavodiiron_proteins_MBL-fold"/>
    <property type="match status" value="1"/>
</dbReference>
<dbReference type="InterPro" id="IPR036866">
    <property type="entry name" value="RibonucZ/Hydroxyglut_hydro"/>
</dbReference>
<dbReference type="GO" id="GO:0009055">
    <property type="term" value="F:electron transfer activity"/>
    <property type="evidence" value="ECO:0007669"/>
    <property type="project" value="InterPro"/>
</dbReference>
<dbReference type="InterPro" id="IPR016440">
    <property type="entry name" value="Rubredoxin-O_OxRdtase"/>
</dbReference>
<dbReference type="PANTHER" id="PTHR43717:SF1">
    <property type="entry name" value="ANAEROBIC NITRIC OXIDE REDUCTASE FLAVORUBREDOXIN"/>
    <property type="match status" value="1"/>
</dbReference>
<dbReference type="PROSITE" id="PS50902">
    <property type="entry name" value="FLAVODOXIN_LIKE"/>
    <property type="match status" value="1"/>
</dbReference>
<comment type="similarity">
    <text evidence="1">In the N-terminal section; belongs to the zinc metallo-hydrolase group 3 family.</text>
</comment>
<dbReference type="Pfam" id="PF19583">
    <property type="entry name" value="ODP"/>
    <property type="match status" value="1"/>
</dbReference>
<dbReference type="Gene3D" id="3.40.50.360">
    <property type="match status" value="1"/>
</dbReference>
<dbReference type="SUPFAM" id="SSF56281">
    <property type="entry name" value="Metallo-hydrolase/oxidoreductase"/>
    <property type="match status" value="1"/>
</dbReference>
<evidence type="ECO:0000256" key="1">
    <source>
        <dbReference type="ARBA" id="ARBA00007121"/>
    </source>
</evidence>
<protein>
    <submittedName>
        <fullName evidence="3">Nitric oxide reductase</fullName>
    </submittedName>
</protein>
<dbReference type="SUPFAM" id="SSF52218">
    <property type="entry name" value="Flavoproteins"/>
    <property type="match status" value="1"/>
</dbReference>
<dbReference type="AlphaFoldDB" id="A0A6C2UMN2"/>
<dbReference type="InterPro" id="IPR001279">
    <property type="entry name" value="Metallo-B-lactamas"/>
</dbReference>
<evidence type="ECO:0000313" key="3">
    <source>
        <dbReference type="EMBL" id="VGO21540.1"/>
    </source>
</evidence>
<organism evidence="3 4">
    <name type="scientific">Pontiella sulfatireligans</name>
    <dbReference type="NCBI Taxonomy" id="2750658"/>
    <lineage>
        <taxon>Bacteria</taxon>
        <taxon>Pseudomonadati</taxon>
        <taxon>Kiritimatiellota</taxon>
        <taxon>Kiritimatiellia</taxon>
        <taxon>Kiritimatiellales</taxon>
        <taxon>Pontiellaceae</taxon>
        <taxon>Pontiella</taxon>
    </lineage>
</organism>
<dbReference type="PANTHER" id="PTHR43717">
    <property type="entry name" value="ANAEROBIC NITRIC OXIDE REDUCTASE FLAVORUBREDOXIN"/>
    <property type="match status" value="1"/>
</dbReference>
<dbReference type="EMBL" id="CAAHFH010000002">
    <property type="protein sequence ID" value="VGO21540.1"/>
    <property type="molecule type" value="Genomic_DNA"/>
</dbReference>
<dbReference type="Pfam" id="PF00258">
    <property type="entry name" value="Flavodoxin_1"/>
    <property type="match status" value="1"/>
</dbReference>
<dbReference type="RefSeq" id="WP_136062992.1">
    <property type="nucleotide sequence ID" value="NZ_CAAHFH010000002.1"/>
</dbReference>
<keyword evidence="4" id="KW-1185">Reference proteome</keyword>
<evidence type="ECO:0000259" key="2">
    <source>
        <dbReference type="PROSITE" id="PS50902"/>
    </source>
</evidence>
<dbReference type="Proteomes" id="UP000346198">
    <property type="component" value="Unassembled WGS sequence"/>
</dbReference>
<dbReference type="SMART" id="SM00849">
    <property type="entry name" value="Lactamase_B"/>
    <property type="match status" value="1"/>
</dbReference>
<dbReference type="InterPro" id="IPR008254">
    <property type="entry name" value="Flavodoxin/NO_synth"/>
</dbReference>
<dbReference type="InterPro" id="IPR029039">
    <property type="entry name" value="Flavoprotein-like_sf"/>
</dbReference>
<dbReference type="GO" id="GO:0010181">
    <property type="term" value="F:FMN binding"/>
    <property type="evidence" value="ECO:0007669"/>
    <property type="project" value="InterPro"/>
</dbReference>
<feature type="domain" description="Flavodoxin-like" evidence="2">
    <location>
        <begin position="249"/>
        <end position="388"/>
    </location>
</feature>
<dbReference type="Gene3D" id="3.60.15.10">
    <property type="entry name" value="Ribonuclease Z/Hydroxyacylglutathione hydrolase-like"/>
    <property type="match status" value="1"/>
</dbReference>
<name>A0A6C2UMN2_9BACT</name>
<proteinExistence type="inferred from homology"/>
<dbReference type="GO" id="GO:0046872">
    <property type="term" value="F:metal ion binding"/>
    <property type="evidence" value="ECO:0007669"/>
    <property type="project" value="InterPro"/>
</dbReference>
<gene>
    <name evidence="3" type="primary">fprA</name>
    <name evidence="3" type="ORF">SCARR_03614</name>
</gene>
<dbReference type="PIRSF" id="PIRSF005243">
    <property type="entry name" value="ROO"/>
    <property type="match status" value="1"/>
</dbReference>
<evidence type="ECO:0000313" key="4">
    <source>
        <dbReference type="Proteomes" id="UP000346198"/>
    </source>
</evidence>
<reference evidence="3 4" key="1">
    <citation type="submission" date="2019-04" db="EMBL/GenBank/DDBJ databases">
        <authorList>
            <person name="Van Vliet M D."/>
        </authorList>
    </citation>
    <scope>NUCLEOTIDE SEQUENCE [LARGE SCALE GENOMIC DNA]</scope>
    <source>
        <strain evidence="3 4">F21</strain>
    </source>
</reference>
<sequence length="395" mass="44402">MNTTLKEGINWVGYVDWTVRDFHGYKTESGSTYNSYLIEDEKCAVIDAVKAPYVGTLIEHIKAFIPLENIDYVVCNHAEPDHSGGLPGLMAACPQAELVCNAKCKTALEMHFDTSNWKWRVVGDGDAISLGKRTLSFVNTPMVHWPESMFTYVPEEKLLFSMDAFGQHYASAFRFDDEESLDVILQEAKSYYANIVMLYGRPISQTMERAAEMDIEMIAPSHGVIWRSHIKEVFEAYQNYVVCKPRPKIIVLYATMWKSTEKMAEAILEGAQECAVEAQFFNVDSTHATKIVTEVLDCAAIAIGSPTLNNSLMPNMAGVLCYMSGLRPTNKKGFAFGSYGWSRRGGAAAVEESMKEMKIELMRDPIRAQYVPTPEVLEECREAGRMLGKYAEQYK</sequence>
<dbReference type="InterPro" id="IPR045761">
    <property type="entry name" value="ODP_dom"/>
</dbReference>
<dbReference type="GO" id="GO:0016491">
    <property type="term" value="F:oxidoreductase activity"/>
    <property type="evidence" value="ECO:0007669"/>
    <property type="project" value="InterPro"/>
</dbReference>
<accession>A0A6C2UMN2</accession>